<feature type="non-terminal residue" evidence="1">
    <location>
        <position position="1"/>
    </location>
</feature>
<evidence type="ECO:0000313" key="1">
    <source>
        <dbReference type="EMBL" id="SVE61641.1"/>
    </source>
</evidence>
<sequence length="30" mass="3437">VGFFVYRHLGLQGCNIVLMKRFLPLLMLTG</sequence>
<name>A0A383EY12_9ZZZZ</name>
<accession>A0A383EY12</accession>
<organism evidence="1">
    <name type="scientific">marine metagenome</name>
    <dbReference type="NCBI Taxonomy" id="408172"/>
    <lineage>
        <taxon>unclassified sequences</taxon>
        <taxon>metagenomes</taxon>
        <taxon>ecological metagenomes</taxon>
    </lineage>
</organism>
<reference evidence="1" key="1">
    <citation type="submission" date="2018-05" db="EMBL/GenBank/DDBJ databases">
        <authorList>
            <person name="Lanie J.A."/>
            <person name="Ng W.-L."/>
            <person name="Kazmierczak K.M."/>
            <person name="Andrzejewski T.M."/>
            <person name="Davidsen T.M."/>
            <person name="Wayne K.J."/>
            <person name="Tettelin H."/>
            <person name="Glass J.I."/>
            <person name="Rusch D."/>
            <person name="Podicherti R."/>
            <person name="Tsui H.-C.T."/>
            <person name="Winkler M.E."/>
        </authorList>
    </citation>
    <scope>NUCLEOTIDE SEQUENCE</scope>
</reference>
<protein>
    <submittedName>
        <fullName evidence="1">Uncharacterized protein</fullName>
    </submittedName>
</protein>
<proteinExistence type="predicted"/>
<dbReference type="EMBL" id="UINC01229785">
    <property type="protein sequence ID" value="SVE61641.1"/>
    <property type="molecule type" value="Genomic_DNA"/>
</dbReference>
<gene>
    <name evidence="1" type="ORF">METZ01_LOCUS514495</name>
</gene>
<dbReference type="AlphaFoldDB" id="A0A383EY12"/>
<feature type="non-terminal residue" evidence="1">
    <location>
        <position position="30"/>
    </location>
</feature>